<name>A0ACC0CK83_9PEZI</name>
<protein>
    <submittedName>
        <fullName evidence="1">Uncharacterized protein</fullName>
    </submittedName>
</protein>
<dbReference type="EMBL" id="MU394424">
    <property type="protein sequence ID" value="KAI6080753.1"/>
    <property type="molecule type" value="Genomic_DNA"/>
</dbReference>
<dbReference type="Proteomes" id="UP001497680">
    <property type="component" value="Unassembled WGS sequence"/>
</dbReference>
<comment type="caution">
    <text evidence="1">The sequence shown here is derived from an EMBL/GenBank/DDBJ whole genome shotgun (WGS) entry which is preliminary data.</text>
</comment>
<gene>
    <name evidence="1" type="ORF">F4821DRAFT_250830</name>
</gene>
<accession>A0ACC0CK83</accession>
<evidence type="ECO:0000313" key="2">
    <source>
        <dbReference type="Proteomes" id="UP001497680"/>
    </source>
</evidence>
<sequence>MEQCLGESCMKVVGQVIFGSMLIGVVAAIDKIIVARRDTIVRGGRRLQTILNIPPCLSAISDTPPGIAEEALRRGSERAVFSLILYHCVFAAIVSSGKLRGLRALAFEIIGTTCIAVLIWYYFILERRRSDCGGGATNIRPDEGSQEKAYGSRHAGTDTGLQKSIQSIIDMPVCL</sequence>
<organism evidence="1 2">
    <name type="scientific">Hypoxylon rubiginosum</name>
    <dbReference type="NCBI Taxonomy" id="110542"/>
    <lineage>
        <taxon>Eukaryota</taxon>
        <taxon>Fungi</taxon>
        <taxon>Dikarya</taxon>
        <taxon>Ascomycota</taxon>
        <taxon>Pezizomycotina</taxon>
        <taxon>Sordariomycetes</taxon>
        <taxon>Xylariomycetidae</taxon>
        <taxon>Xylariales</taxon>
        <taxon>Hypoxylaceae</taxon>
        <taxon>Hypoxylon</taxon>
    </lineage>
</organism>
<evidence type="ECO:0000313" key="1">
    <source>
        <dbReference type="EMBL" id="KAI6080753.1"/>
    </source>
</evidence>
<keyword evidence="2" id="KW-1185">Reference proteome</keyword>
<reference evidence="1 2" key="1">
    <citation type="journal article" date="2022" name="New Phytol.">
        <title>Ecological generalism drives hyperdiversity of secondary metabolite gene clusters in xylarialean endophytes.</title>
        <authorList>
            <person name="Franco M.E.E."/>
            <person name="Wisecaver J.H."/>
            <person name="Arnold A.E."/>
            <person name="Ju Y.M."/>
            <person name="Slot J.C."/>
            <person name="Ahrendt S."/>
            <person name="Moore L.P."/>
            <person name="Eastman K.E."/>
            <person name="Scott K."/>
            <person name="Konkel Z."/>
            <person name="Mondo S.J."/>
            <person name="Kuo A."/>
            <person name="Hayes R.D."/>
            <person name="Haridas S."/>
            <person name="Andreopoulos B."/>
            <person name="Riley R."/>
            <person name="LaButti K."/>
            <person name="Pangilinan J."/>
            <person name="Lipzen A."/>
            <person name="Amirebrahimi M."/>
            <person name="Yan J."/>
            <person name="Adam C."/>
            <person name="Keymanesh K."/>
            <person name="Ng V."/>
            <person name="Louie K."/>
            <person name="Northen T."/>
            <person name="Drula E."/>
            <person name="Henrissat B."/>
            <person name="Hsieh H.M."/>
            <person name="Youens-Clark K."/>
            <person name="Lutzoni F."/>
            <person name="Miadlikowska J."/>
            <person name="Eastwood D.C."/>
            <person name="Hamelin R.C."/>
            <person name="Grigoriev I.V."/>
            <person name="U'Ren J.M."/>
        </authorList>
    </citation>
    <scope>NUCLEOTIDE SEQUENCE [LARGE SCALE GENOMIC DNA]</scope>
    <source>
        <strain evidence="1 2">ER1909</strain>
    </source>
</reference>
<proteinExistence type="predicted"/>